<sequence>MREKVYYSSERKIKKRGLSGNFTISAPLESKQNIANDAVGSRFKTPQTHSLRTNQAFHSSARARLSLAASSLPRAATEKVFDVVFTVLLAYYCLKMADGHETDKNIEVWKIKKLIKALEAARGNGTSMISLIMPPRDQISRVTKMLGDEFGTASNIKSRVNRQSVLGAITSAQQRLKLYNKVPPNGLVLYTGTIVTEDGKEKKVTIDFEPFRPINASLYLCDNKFHTEALNELLESDDKFGFIVMDGNGTLFGTLSGNTREVLHKFSVDLPKKHGRGGQSALRFARLRMEKRHNYVRKTAELATQFYINPATSQPNVSGLILAGSADFKTELSQSDMFDPRLQAKILNVVDVSYGGENGFNQAIELSAEILSNVKFIQEKRLIGKYFEEISQDTGKYVFGVDDTLKALEMGAVETLIVWENLDMNRYVLKNSATGEIVIKHYNKEQEANQSNFRDPVSSADFEVQEKLSLLEWFANEYKRFGCTLEFVTNKSQEGSQFCRGFGGIGGILRYQLDMRSFDDLSDNGDDYDDSE</sequence>
<dbReference type="InterPro" id="IPR024049">
    <property type="entry name" value="eRF1_1_sf"/>
</dbReference>
<dbReference type="AlphaFoldDB" id="A0A371E4I4"/>
<keyword evidence="5" id="KW-0648">Protein biosynthesis</keyword>
<evidence type="ECO:0000256" key="2">
    <source>
        <dbReference type="ARBA" id="ARBA00005326"/>
    </source>
</evidence>
<evidence type="ECO:0000256" key="1">
    <source>
        <dbReference type="ARBA" id="ARBA00004496"/>
    </source>
</evidence>
<dbReference type="SMART" id="SM01194">
    <property type="entry name" value="eRF1_1"/>
    <property type="match status" value="1"/>
</dbReference>
<evidence type="ECO:0000256" key="6">
    <source>
        <dbReference type="ARBA" id="ARBA00045523"/>
    </source>
</evidence>
<proteinExistence type="inferred from homology"/>
<dbReference type="STRING" id="157652.A0A371E4I4"/>
<dbReference type="FunFam" id="3.30.1330.30:FF:000006">
    <property type="entry name" value="Peptide chain release factor subunit 1"/>
    <property type="match status" value="1"/>
</dbReference>
<dbReference type="OrthoDB" id="10254527at2759"/>
<comment type="similarity">
    <text evidence="2">Belongs to the eukaryotic release factor 1 family.</text>
</comment>
<evidence type="ECO:0000256" key="4">
    <source>
        <dbReference type="ARBA" id="ARBA00022604"/>
    </source>
</evidence>
<dbReference type="SUPFAM" id="SSF53137">
    <property type="entry name" value="Translational machinery components"/>
    <property type="match status" value="1"/>
</dbReference>
<dbReference type="SUPFAM" id="SSF55315">
    <property type="entry name" value="L30e-like"/>
    <property type="match status" value="1"/>
</dbReference>
<dbReference type="InterPro" id="IPR005141">
    <property type="entry name" value="eRF1_2"/>
</dbReference>
<dbReference type="Gene3D" id="3.30.420.60">
    <property type="entry name" value="eRF1 domain 2"/>
    <property type="match status" value="1"/>
</dbReference>
<evidence type="ECO:0000256" key="5">
    <source>
        <dbReference type="ARBA" id="ARBA00022917"/>
    </source>
</evidence>
<keyword evidence="9" id="KW-1185">Reference proteome</keyword>
<feature type="non-terminal residue" evidence="8">
    <location>
        <position position="1"/>
    </location>
</feature>
<organism evidence="8 9">
    <name type="scientific">Mucuna pruriens</name>
    <name type="common">Velvet bean</name>
    <name type="synonym">Dolichos pruriens</name>
    <dbReference type="NCBI Taxonomy" id="157652"/>
    <lineage>
        <taxon>Eukaryota</taxon>
        <taxon>Viridiplantae</taxon>
        <taxon>Streptophyta</taxon>
        <taxon>Embryophyta</taxon>
        <taxon>Tracheophyta</taxon>
        <taxon>Spermatophyta</taxon>
        <taxon>Magnoliopsida</taxon>
        <taxon>eudicotyledons</taxon>
        <taxon>Gunneridae</taxon>
        <taxon>Pentapetalae</taxon>
        <taxon>rosids</taxon>
        <taxon>fabids</taxon>
        <taxon>Fabales</taxon>
        <taxon>Fabaceae</taxon>
        <taxon>Papilionoideae</taxon>
        <taxon>50 kb inversion clade</taxon>
        <taxon>NPAAA clade</taxon>
        <taxon>indigoferoid/millettioid clade</taxon>
        <taxon>Phaseoleae</taxon>
        <taxon>Mucuna</taxon>
    </lineage>
</organism>
<evidence type="ECO:0000313" key="9">
    <source>
        <dbReference type="Proteomes" id="UP000257109"/>
    </source>
</evidence>
<comment type="function">
    <text evidence="6">Directs the termination of nascent peptide synthesis (translation) in response to the termination codons UAA, UAG and UGA. Modulates plant growth and development.</text>
</comment>
<dbReference type="InterPro" id="IPR004403">
    <property type="entry name" value="Peptide_chain-rel_eRF1/aRF1"/>
</dbReference>
<keyword evidence="3" id="KW-0963">Cytoplasm</keyword>
<dbReference type="InterPro" id="IPR005142">
    <property type="entry name" value="eRF1_3"/>
</dbReference>
<dbReference type="FunFam" id="3.30.960.10:FF:000001">
    <property type="entry name" value="Eukaryotic peptide chain release factor subunit 1"/>
    <property type="match status" value="1"/>
</dbReference>
<keyword evidence="4" id="KW-0341">Growth regulation</keyword>
<feature type="domain" description="eRF1/Pelota-like N-terminal" evidence="7">
    <location>
        <begin position="99"/>
        <end position="235"/>
    </location>
</feature>
<dbReference type="Pfam" id="PF03465">
    <property type="entry name" value="eRF1_3"/>
    <property type="match status" value="1"/>
</dbReference>
<dbReference type="Pfam" id="PF03463">
    <property type="entry name" value="eRF1_1"/>
    <property type="match status" value="1"/>
</dbReference>
<evidence type="ECO:0000259" key="7">
    <source>
        <dbReference type="SMART" id="SM01194"/>
    </source>
</evidence>
<dbReference type="Pfam" id="PF03464">
    <property type="entry name" value="eRF1_2"/>
    <property type="match status" value="1"/>
</dbReference>
<dbReference type="Proteomes" id="UP000257109">
    <property type="component" value="Unassembled WGS sequence"/>
</dbReference>
<dbReference type="InterPro" id="IPR042226">
    <property type="entry name" value="eFR1_2_sf"/>
</dbReference>
<accession>A0A371E4I4</accession>
<evidence type="ECO:0000313" key="8">
    <source>
        <dbReference type="EMBL" id="RDX60945.1"/>
    </source>
</evidence>
<dbReference type="GO" id="GO:0003747">
    <property type="term" value="F:translation release factor activity"/>
    <property type="evidence" value="ECO:0007669"/>
    <property type="project" value="InterPro"/>
</dbReference>
<reference evidence="8" key="1">
    <citation type="submission" date="2018-05" db="EMBL/GenBank/DDBJ databases">
        <title>Draft genome of Mucuna pruriens seed.</title>
        <authorList>
            <person name="Nnadi N.E."/>
            <person name="Vos R."/>
            <person name="Hasami M.H."/>
            <person name="Devisetty U.K."/>
            <person name="Aguiy J.C."/>
        </authorList>
    </citation>
    <scope>NUCLEOTIDE SEQUENCE [LARGE SCALE GENOMIC DNA]</scope>
    <source>
        <strain evidence="8">JCA_2017</strain>
    </source>
</reference>
<name>A0A371E4I4_MUCPR</name>
<dbReference type="Gene3D" id="3.30.1330.30">
    <property type="match status" value="1"/>
</dbReference>
<gene>
    <name evidence="8" type="primary">ERF1-3</name>
    <name evidence="8" type="ORF">CR513_60873</name>
</gene>
<dbReference type="Gene3D" id="3.30.960.10">
    <property type="entry name" value="eRF1 domain 1"/>
    <property type="match status" value="1"/>
</dbReference>
<dbReference type="NCBIfam" id="TIGR03676">
    <property type="entry name" value="aRF1_eRF1"/>
    <property type="match status" value="1"/>
</dbReference>
<dbReference type="EMBL" id="QJKJ01016471">
    <property type="protein sequence ID" value="RDX60945.1"/>
    <property type="molecule type" value="Genomic_DNA"/>
</dbReference>
<protein>
    <submittedName>
        <fullName evidence="8">Eukaryotic peptide chain release factor subunit 1-3</fullName>
    </submittedName>
</protein>
<dbReference type="InterPro" id="IPR029064">
    <property type="entry name" value="Ribosomal_eL30-like_sf"/>
</dbReference>
<evidence type="ECO:0000256" key="3">
    <source>
        <dbReference type="ARBA" id="ARBA00022490"/>
    </source>
</evidence>
<dbReference type="InterPro" id="IPR005140">
    <property type="entry name" value="eRF1_Pelota-like_N"/>
</dbReference>
<comment type="subcellular location">
    <subcellularLocation>
        <location evidence="1">Cytoplasm</location>
    </subcellularLocation>
</comment>
<dbReference type="PANTHER" id="PTHR10113">
    <property type="entry name" value="PEPTIDE CHAIN RELEASE FACTOR SUBUNIT 1"/>
    <property type="match status" value="1"/>
</dbReference>
<dbReference type="FunFam" id="3.30.420.60:FF:000001">
    <property type="entry name" value="Eukaryotic peptide chain release factor subunit 1"/>
    <property type="match status" value="1"/>
</dbReference>
<dbReference type="SUPFAM" id="SSF55481">
    <property type="entry name" value="N-terminal domain of eukaryotic peptide chain release factor subunit 1, ERF1"/>
    <property type="match status" value="1"/>
</dbReference>
<dbReference type="GO" id="GO:0005737">
    <property type="term" value="C:cytoplasm"/>
    <property type="evidence" value="ECO:0007669"/>
    <property type="project" value="UniProtKB-SubCell"/>
</dbReference>
<comment type="caution">
    <text evidence="8">The sequence shown here is derived from an EMBL/GenBank/DDBJ whole genome shotgun (WGS) entry which is preliminary data.</text>
</comment>